<dbReference type="Proteomes" id="UP001596378">
    <property type="component" value="Unassembled WGS sequence"/>
</dbReference>
<keyword evidence="3" id="KW-1185">Reference proteome</keyword>
<name>A0ABW2FH51_9BACL</name>
<evidence type="ECO:0000259" key="1">
    <source>
        <dbReference type="Pfam" id="PF17836"/>
    </source>
</evidence>
<reference evidence="3" key="1">
    <citation type="journal article" date="2019" name="Int. J. Syst. Evol. Microbiol.">
        <title>The Global Catalogue of Microorganisms (GCM) 10K type strain sequencing project: providing services to taxonomists for standard genome sequencing and annotation.</title>
        <authorList>
            <consortium name="The Broad Institute Genomics Platform"/>
            <consortium name="The Broad Institute Genome Sequencing Center for Infectious Disease"/>
            <person name="Wu L."/>
            <person name="Ma J."/>
        </authorList>
    </citation>
    <scope>NUCLEOTIDE SEQUENCE [LARGE SCALE GENOMIC DNA]</scope>
    <source>
        <strain evidence="3">KCTC 12907</strain>
    </source>
</reference>
<dbReference type="PANTHER" id="PTHR43300:SF7">
    <property type="entry name" value="UDP-N-ACETYLBACILLOSAMINE N-ACETYLTRANSFERASE"/>
    <property type="match status" value="1"/>
</dbReference>
<gene>
    <name evidence="2" type="ORF">ACFQMJ_16885</name>
</gene>
<feature type="domain" description="PglD N-terminal" evidence="1">
    <location>
        <begin position="6"/>
        <end position="82"/>
    </location>
</feature>
<comment type="caution">
    <text evidence="2">The sequence shown here is derived from an EMBL/GenBank/DDBJ whole genome shotgun (WGS) entry which is preliminary data.</text>
</comment>
<dbReference type="SUPFAM" id="SSF51161">
    <property type="entry name" value="Trimeric LpxA-like enzymes"/>
    <property type="match status" value="1"/>
</dbReference>
<dbReference type="PANTHER" id="PTHR43300">
    <property type="entry name" value="ACETYLTRANSFERASE"/>
    <property type="match status" value="1"/>
</dbReference>
<organism evidence="2 3">
    <name type="scientific">Cohnella cellulosilytica</name>
    <dbReference type="NCBI Taxonomy" id="986710"/>
    <lineage>
        <taxon>Bacteria</taxon>
        <taxon>Bacillati</taxon>
        <taxon>Bacillota</taxon>
        <taxon>Bacilli</taxon>
        <taxon>Bacillales</taxon>
        <taxon>Paenibacillaceae</taxon>
        <taxon>Cohnella</taxon>
    </lineage>
</organism>
<dbReference type="InterPro" id="IPR041561">
    <property type="entry name" value="PglD_N"/>
</dbReference>
<dbReference type="InterPro" id="IPR011004">
    <property type="entry name" value="Trimer_LpxA-like_sf"/>
</dbReference>
<dbReference type="EMBL" id="JBHTAI010000009">
    <property type="protein sequence ID" value="MFC7150205.1"/>
    <property type="molecule type" value="Genomic_DNA"/>
</dbReference>
<evidence type="ECO:0000313" key="3">
    <source>
        <dbReference type="Proteomes" id="UP001596378"/>
    </source>
</evidence>
<dbReference type="Pfam" id="PF17836">
    <property type="entry name" value="PglD_N"/>
    <property type="match status" value="1"/>
</dbReference>
<sequence>MSLKELIIVGAGSFGREVLCWARDIHQNKWKVKGFIDDNLNSLNAYNIDVPVVSRITGYQPDLNEVFVCAIAKPDIRLKITADLENKGAEFVNIIHPTSVIGGNNQIGTGNILCPYSVITTNVTIGNHVIVNLHSSIGHDVVIEDGVTLSAHCDITGFVQLEKGVFLGSGARLLPSARAEQFSVIGAGCVVLKHVKAHKTVFGVPARYLN</sequence>
<accession>A0ABW2FH51</accession>
<proteinExistence type="predicted"/>
<dbReference type="NCBIfam" id="TIGR03570">
    <property type="entry name" value="NeuD_NnaD"/>
    <property type="match status" value="1"/>
</dbReference>
<dbReference type="InterPro" id="IPR020019">
    <property type="entry name" value="AcTrfase_PglD-like"/>
</dbReference>
<dbReference type="InterPro" id="IPR050179">
    <property type="entry name" value="Trans_hexapeptide_repeat"/>
</dbReference>
<dbReference type="RefSeq" id="WP_378045975.1">
    <property type="nucleotide sequence ID" value="NZ_JBHMDN010000010.1"/>
</dbReference>
<evidence type="ECO:0000313" key="2">
    <source>
        <dbReference type="EMBL" id="MFC7150205.1"/>
    </source>
</evidence>
<dbReference type="Gene3D" id="3.40.50.20">
    <property type="match status" value="1"/>
</dbReference>
<protein>
    <submittedName>
        <fullName evidence="2">Acetyltransferase</fullName>
    </submittedName>
</protein>
<dbReference type="Gene3D" id="2.160.10.10">
    <property type="entry name" value="Hexapeptide repeat proteins"/>
    <property type="match status" value="1"/>
</dbReference>
<dbReference type="CDD" id="cd03360">
    <property type="entry name" value="LbH_AT_putative"/>
    <property type="match status" value="1"/>
</dbReference>